<name>A0A1I4VCB5_CHROL</name>
<dbReference type="EMBL" id="FOVD01000001">
    <property type="protein sequence ID" value="SFM98832.1"/>
    <property type="molecule type" value="Genomic_DNA"/>
</dbReference>
<protein>
    <submittedName>
        <fullName evidence="1">Uncharacterized protein</fullName>
    </submittedName>
</protein>
<accession>A0A1I4VCB5</accession>
<dbReference type="Proteomes" id="UP000198769">
    <property type="component" value="Unassembled WGS sequence"/>
</dbReference>
<organism evidence="1 2">
    <name type="scientific">Chryseobacterium oleae</name>
    <dbReference type="NCBI Taxonomy" id="491207"/>
    <lineage>
        <taxon>Bacteria</taxon>
        <taxon>Pseudomonadati</taxon>
        <taxon>Bacteroidota</taxon>
        <taxon>Flavobacteriia</taxon>
        <taxon>Flavobacteriales</taxon>
        <taxon>Weeksellaceae</taxon>
        <taxon>Chryseobacterium group</taxon>
        <taxon>Chryseobacterium</taxon>
    </lineage>
</organism>
<dbReference type="AlphaFoldDB" id="A0A1I4VCB5"/>
<keyword evidence="2" id="KW-1185">Reference proteome</keyword>
<proteinExistence type="predicted"/>
<gene>
    <name evidence="1" type="ORF">SAMN05421594_0141</name>
</gene>
<evidence type="ECO:0000313" key="1">
    <source>
        <dbReference type="EMBL" id="SFM98832.1"/>
    </source>
</evidence>
<reference evidence="2" key="1">
    <citation type="submission" date="2016-10" db="EMBL/GenBank/DDBJ databases">
        <authorList>
            <person name="Varghese N."/>
            <person name="Submissions S."/>
        </authorList>
    </citation>
    <scope>NUCLEOTIDE SEQUENCE [LARGE SCALE GENOMIC DNA]</scope>
    <source>
        <strain evidence="2">DSM 25575</strain>
    </source>
</reference>
<evidence type="ECO:0000313" key="2">
    <source>
        <dbReference type="Proteomes" id="UP000198769"/>
    </source>
</evidence>
<sequence>MNVKNNIFDQCAEKFQDYGVRGMGLRVWEFLGLRVGYMVLRCWSVELLVRSK</sequence>